<dbReference type="EMBL" id="BAAAVM010000154">
    <property type="protein sequence ID" value="GAA2782887.1"/>
    <property type="molecule type" value="Genomic_DNA"/>
</dbReference>
<dbReference type="Proteomes" id="UP001500893">
    <property type="component" value="Unassembled WGS sequence"/>
</dbReference>
<sequence length="70" mass="7525">MSIAGTARTPTRPLLRRHRLQLAFPPMRTGTHTGTRTREPWSPAAGSTGLNLALSNNGLAFTVNAADGRR</sequence>
<feature type="region of interest" description="Disordered" evidence="1">
    <location>
        <begin position="25"/>
        <end position="45"/>
    </location>
</feature>
<evidence type="ECO:0000313" key="2">
    <source>
        <dbReference type="EMBL" id="GAA2782887.1"/>
    </source>
</evidence>
<accession>A0ABN3V8E1</accession>
<evidence type="ECO:0000256" key="1">
    <source>
        <dbReference type="SAM" id="MobiDB-lite"/>
    </source>
</evidence>
<name>A0ABN3V8E1_9ACTN</name>
<keyword evidence="3" id="KW-1185">Reference proteome</keyword>
<organism evidence="2 3">
    <name type="scientific">Streptomyces rameus</name>
    <dbReference type="NCBI Taxonomy" id="68261"/>
    <lineage>
        <taxon>Bacteria</taxon>
        <taxon>Bacillati</taxon>
        <taxon>Actinomycetota</taxon>
        <taxon>Actinomycetes</taxon>
        <taxon>Kitasatosporales</taxon>
        <taxon>Streptomycetaceae</taxon>
        <taxon>Streptomyces</taxon>
    </lineage>
</organism>
<protein>
    <submittedName>
        <fullName evidence="2">Uncharacterized protein</fullName>
    </submittedName>
</protein>
<evidence type="ECO:0000313" key="3">
    <source>
        <dbReference type="Proteomes" id="UP001500893"/>
    </source>
</evidence>
<comment type="caution">
    <text evidence="2">The sequence shown here is derived from an EMBL/GenBank/DDBJ whole genome shotgun (WGS) entry which is preliminary data.</text>
</comment>
<reference evidence="2 3" key="1">
    <citation type="journal article" date="2019" name="Int. J. Syst. Evol. Microbiol.">
        <title>The Global Catalogue of Microorganisms (GCM) 10K type strain sequencing project: providing services to taxonomists for standard genome sequencing and annotation.</title>
        <authorList>
            <consortium name="The Broad Institute Genomics Platform"/>
            <consortium name="The Broad Institute Genome Sequencing Center for Infectious Disease"/>
            <person name="Wu L."/>
            <person name="Ma J."/>
        </authorList>
    </citation>
    <scope>NUCLEOTIDE SEQUENCE [LARGE SCALE GENOMIC DNA]</scope>
    <source>
        <strain evidence="2 3">JCM 11574</strain>
    </source>
</reference>
<gene>
    <name evidence="2" type="ORF">GCM10010521_71900</name>
</gene>
<proteinExistence type="predicted"/>